<feature type="region of interest" description="Disordered" evidence="1">
    <location>
        <begin position="1"/>
        <end position="24"/>
    </location>
</feature>
<sequence length="154" mass="17545">MTQRPKSILKNTQGDNSQKEDHGLTWDEENIAVTESQKDSTMKVTEPKTPYVKYNAESEPHGVDYLPPEHIDDVRSELRGEQRIVNAGTEDESEEEEDEQLAEKHKDFQQKRGKHYSNEAEAMRKAAELIANEDDDDDNDNTSSNANGIDKPEK</sequence>
<dbReference type="PANTHER" id="PTHR12398:SF20">
    <property type="entry name" value="PROTEIN PHOSPHATASE 1 REGULATORY INHIBITOR SUBUNIT 2"/>
    <property type="match status" value="1"/>
</dbReference>
<comment type="caution">
    <text evidence="2">The sequence shown here is derived from an EMBL/GenBank/DDBJ whole genome shotgun (WGS) entry which is preliminary data.</text>
</comment>
<organism evidence="2 3">
    <name type="scientific">Wallemia mellicola</name>
    <dbReference type="NCBI Taxonomy" id="1708541"/>
    <lineage>
        <taxon>Eukaryota</taxon>
        <taxon>Fungi</taxon>
        <taxon>Dikarya</taxon>
        <taxon>Basidiomycota</taxon>
        <taxon>Wallemiomycotina</taxon>
        <taxon>Wallemiomycetes</taxon>
        <taxon>Wallemiales</taxon>
        <taxon>Wallemiaceae</taxon>
        <taxon>Wallemia</taxon>
    </lineage>
</organism>
<dbReference type="InterPro" id="IPR007062">
    <property type="entry name" value="PPI-2"/>
</dbReference>
<feature type="compositionally biased region" description="Acidic residues" evidence="1">
    <location>
        <begin position="89"/>
        <end position="100"/>
    </location>
</feature>
<dbReference type="EMBL" id="SPRV01000008">
    <property type="protein sequence ID" value="TIC70034.1"/>
    <property type="molecule type" value="Genomic_DNA"/>
</dbReference>
<evidence type="ECO:0000313" key="3">
    <source>
        <dbReference type="Proteomes" id="UP000305362"/>
    </source>
</evidence>
<dbReference type="Proteomes" id="UP000305362">
    <property type="component" value="Unassembled WGS sequence"/>
</dbReference>
<feature type="compositionally biased region" description="Basic and acidic residues" evidence="1">
    <location>
        <begin position="101"/>
        <end position="127"/>
    </location>
</feature>
<dbReference type="GO" id="GO:0004864">
    <property type="term" value="F:protein phosphatase inhibitor activity"/>
    <property type="evidence" value="ECO:0007669"/>
    <property type="project" value="InterPro"/>
</dbReference>
<feature type="compositionally biased region" description="Acidic residues" evidence="1">
    <location>
        <begin position="131"/>
        <end position="140"/>
    </location>
</feature>
<gene>
    <name evidence="2" type="ORF">E3Q03_01168</name>
</gene>
<dbReference type="GO" id="GO:0009966">
    <property type="term" value="P:regulation of signal transduction"/>
    <property type="evidence" value="ECO:0007669"/>
    <property type="project" value="InterPro"/>
</dbReference>
<evidence type="ECO:0000313" key="2">
    <source>
        <dbReference type="EMBL" id="TIC70034.1"/>
    </source>
</evidence>
<feature type="compositionally biased region" description="Polar residues" evidence="1">
    <location>
        <begin position="1"/>
        <end position="16"/>
    </location>
</feature>
<evidence type="ECO:0000256" key="1">
    <source>
        <dbReference type="SAM" id="MobiDB-lite"/>
    </source>
</evidence>
<name>A0AB74KGF3_9BASI</name>
<accession>A0AB74KGF3</accession>
<dbReference type="Pfam" id="PF04979">
    <property type="entry name" value="IPP-2"/>
    <property type="match status" value="1"/>
</dbReference>
<reference evidence="2 3" key="1">
    <citation type="submission" date="2019-03" db="EMBL/GenBank/DDBJ databases">
        <title>Sequencing 25 genomes of Wallemia mellicola.</title>
        <authorList>
            <person name="Gostincar C."/>
        </authorList>
    </citation>
    <scope>NUCLEOTIDE SEQUENCE [LARGE SCALE GENOMIC DNA]</scope>
    <source>
        <strain evidence="2 3">EXF-1277</strain>
    </source>
</reference>
<proteinExistence type="predicted"/>
<evidence type="ECO:0008006" key="4">
    <source>
        <dbReference type="Google" id="ProtNLM"/>
    </source>
</evidence>
<dbReference type="PANTHER" id="PTHR12398">
    <property type="entry name" value="PROTEIN PHOSPHATASE INHIBITOR"/>
    <property type="match status" value="1"/>
</dbReference>
<protein>
    <recommendedName>
        <fullName evidence="4">Protein phosphatase inhibitor 2</fullName>
    </recommendedName>
</protein>
<feature type="region of interest" description="Disordered" evidence="1">
    <location>
        <begin position="80"/>
        <end position="154"/>
    </location>
</feature>
<dbReference type="AlphaFoldDB" id="A0AB74KGF3"/>